<organism evidence="2 3">
    <name type="scientific">Gymnopus androsaceus JB14</name>
    <dbReference type="NCBI Taxonomy" id="1447944"/>
    <lineage>
        <taxon>Eukaryota</taxon>
        <taxon>Fungi</taxon>
        <taxon>Dikarya</taxon>
        <taxon>Basidiomycota</taxon>
        <taxon>Agaricomycotina</taxon>
        <taxon>Agaricomycetes</taxon>
        <taxon>Agaricomycetidae</taxon>
        <taxon>Agaricales</taxon>
        <taxon>Marasmiineae</taxon>
        <taxon>Omphalotaceae</taxon>
        <taxon>Gymnopus</taxon>
    </lineage>
</organism>
<dbReference type="AlphaFoldDB" id="A0A6A4GXL2"/>
<feature type="compositionally biased region" description="Basic and acidic residues" evidence="1">
    <location>
        <begin position="1"/>
        <end position="12"/>
    </location>
</feature>
<sequence>MEERHHRNDRKPPAVTKTTRITEFEAERSQIPLPHNSQSHTESPEPTAEEIHRQRVRALKESMRRDMIEQRKKELEKVRGSWRWEIEGGAKTESIALAQTLSIPRKEAYRGSRSFKESFEQPLRRKVQDHR</sequence>
<dbReference type="Proteomes" id="UP000799118">
    <property type="component" value="Unassembled WGS sequence"/>
</dbReference>
<protein>
    <submittedName>
        <fullName evidence="2">Uncharacterized protein</fullName>
    </submittedName>
</protein>
<keyword evidence="3" id="KW-1185">Reference proteome</keyword>
<evidence type="ECO:0000313" key="3">
    <source>
        <dbReference type="Proteomes" id="UP000799118"/>
    </source>
</evidence>
<feature type="region of interest" description="Disordered" evidence="1">
    <location>
        <begin position="110"/>
        <end position="131"/>
    </location>
</feature>
<evidence type="ECO:0000256" key="1">
    <source>
        <dbReference type="SAM" id="MobiDB-lite"/>
    </source>
</evidence>
<evidence type="ECO:0000313" key="2">
    <source>
        <dbReference type="EMBL" id="KAE9390173.1"/>
    </source>
</evidence>
<feature type="compositionally biased region" description="Basic and acidic residues" evidence="1">
    <location>
        <begin position="110"/>
        <end position="123"/>
    </location>
</feature>
<gene>
    <name evidence="2" type="ORF">BT96DRAFT_1002505</name>
</gene>
<proteinExistence type="predicted"/>
<dbReference type="EMBL" id="ML769667">
    <property type="protein sequence ID" value="KAE9390173.1"/>
    <property type="molecule type" value="Genomic_DNA"/>
</dbReference>
<feature type="region of interest" description="Disordered" evidence="1">
    <location>
        <begin position="1"/>
        <end position="52"/>
    </location>
</feature>
<name>A0A6A4GXL2_9AGAR</name>
<accession>A0A6A4GXL2</accession>
<reference evidence="2" key="1">
    <citation type="journal article" date="2019" name="Environ. Microbiol.">
        <title>Fungal ecological strategies reflected in gene transcription - a case study of two litter decomposers.</title>
        <authorList>
            <person name="Barbi F."/>
            <person name="Kohler A."/>
            <person name="Barry K."/>
            <person name="Baskaran P."/>
            <person name="Daum C."/>
            <person name="Fauchery L."/>
            <person name="Ihrmark K."/>
            <person name="Kuo A."/>
            <person name="LaButti K."/>
            <person name="Lipzen A."/>
            <person name="Morin E."/>
            <person name="Grigoriev I.V."/>
            <person name="Henrissat B."/>
            <person name="Lindahl B."/>
            <person name="Martin F."/>
        </authorList>
    </citation>
    <scope>NUCLEOTIDE SEQUENCE</scope>
    <source>
        <strain evidence="2">JB14</strain>
    </source>
</reference>